<sequence length="599" mass="68366">MLSAHSLRCHSPSARLLWPLLLLLALWLPAQAHAQDEAPASLEALESELDALPEFDVTPGTRLEPSEQDDALRQLRDIQRSLVEVRSRGEILRHRLQSLEADEEEYQQIREQLEQLEQQRRNLREIFEDVAIGGLDRSILTEQVEQEDFNWQDELLSIMRPLFSEMRQLTERPRTLERLRRDRALIHQRLGVINQALNNIEAFAEADHDEATASRLEALAQAWRDRQEDLQRQQAIVQLQLDNLMERDESIYEQGQRALREFFVGRGLTLLVAIGALALTILVLQGGMNRLLRYRERRGIPRRGMRTRLFLLGYRLVAALLSVMVFMMVLYAAGDLVLFSLALLLIVALLLSFRTYLPRYLAEARLFLNAGQVRERERVIYAGIPWRVRAIGFYSWLVNPELENGRLRLPLSELATLISRPLNHDEPWFPTRAGDYVLLEDGTFGQVARQSPEVVQLRVLGNLVQYDTAGFLAARPRNLSRDSYLAVVIFGIDYRHQSLPVAEVSAIFREAVLSRLADSEVAEWVESVSAEFREAADSSLDYQIMATLSGEAAAYYFKVNRLIQAACVQACNEHGWGIPFNQLTIHQGEGFARLNGPAG</sequence>
<reference evidence="4 5" key="1">
    <citation type="submission" date="2020-05" db="EMBL/GenBank/DDBJ databases">
        <title>Comparative genomic analysis of denitrifying bacteria from Halomonas genus.</title>
        <authorList>
            <person name="Wang L."/>
            <person name="Shao Z."/>
        </authorList>
    </citation>
    <scope>NUCLEOTIDE SEQUENCE [LARGE SCALE GENOMIC DNA]</scope>
    <source>
        <strain evidence="4 5">A4</strain>
    </source>
</reference>
<keyword evidence="2" id="KW-0812">Transmembrane</keyword>
<evidence type="ECO:0000313" key="4">
    <source>
        <dbReference type="EMBL" id="MCG6657574.1"/>
    </source>
</evidence>
<feature type="chain" id="PRO_5046427384" description="Mechanosensitive ion channel" evidence="3">
    <location>
        <begin position="35"/>
        <end position="599"/>
    </location>
</feature>
<feature type="transmembrane region" description="Helical" evidence="2">
    <location>
        <begin position="337"/>
        <end position="357"/>
    </location>
</feature>
<keyword evidence="5" id="KW-1185">Reference proteome</keyword>
<keyword evidence="2" id="KW-1133">Transmembrane helix</keyword>
<feature type="transmembrane region" description="Helical" evidence="2">
    <location>
        <begin position="267"/>
        <end position="288"/>
    </location>
</feature>
<dbReference type="InterPro" id="IPR011066">
    <property type="entry name" value="MscS_channel_C_sf"/>
</dbReference>
<evidence type="ECO:0000256" key="3">
    <source>
        <dbReference type="SAM" id="SignalP"/>
    </source>
</evidence>
<evidence type="ECO:0000313" key="5">
    <source>
        <dbReference type="Proteomes" id="UP000814385"/>
    </source>
</evidence>
<keyword evidence="3" id="KW-0732">Signal</keyword>
<feature type="coiled-coil region" evidence="1">
    <location>
        <begin position="213"/>
        <end position="247"/>
    </location>
</feature>
<dbReference type="EMBL" id="JABFUC010000005">
    <property type="protein sequence ID" value="MCG6657574.1"/>
    <property type="molecule type" value="Genomic_DNA"/>
</dbReference>
<dbReference type="RefSeq" id="WP_238976720.1">
    <property type="nucleotide sequence ID" value="NZ_JABFUC010000005.1"/>
</dbReference>
<feature type="coiled-coil region" evidence="1">
    <location>
        <begin position="96"/>
        <end position="129"/>
    </location>
</feature>
<name>A0ABS9P703_9GAMM</name>
<proteinExistence type="predicted"/>
<protein>
    <recommendedName>
        <fullName evidence="6">Mechanosensitive ion channel</fullName>
    </recommendedName>
</protein>
<dbReference type="Proteomes" id="UP000814385">
    <property type="component" value="Unassembled WGS sequence"/>
</dbReference>
<evidence type="ECO:0000256" key="2">
    <source>
        <dbReference type="SAM" id="Phobius"/>
    </source>
</evidence>
<keyword evidence="1" id="KW-0175">Coiled coil</keyword>
<accession>A0ABS9P703</accession>
<evidence type="ECO:0000256" key="1">
    <source>
        <dbReference type="SAM" id="Coils"/>
    </source>
</evidence>
<comment type="caution">
    <text evidence="4">The sequence shown here is derived from an EMBL/GenBank/DDBJ whole genome shotgun (WGS) entry which is preliminary data.</text>
</comment>
<feature type="signal peptide" evidence="3">
    <location>
        <begin position="1"/>
        <end position="34"/>
    </location>
</feature>
<keyword evidence="2" id="KW-0472">Membrane</keyword>
<organism evidence="4 5">
    <name type="scientific">Billgrantia campisalis</name>
    <dbReference type="NCBI Taxonomy" id="74661"/>
    <lineage>
        <taxon>Bacteria</taxon>
        <taxon>Pseudomonadati</taxon>
        <taxon>Pseudomonadota</taxon>
        <taxon>Gammaproteobacteria</taxon>
        <taxon>Oceanospirillales</taxon>
        <taxon>Halomonadaceae</taxon>
        <taxon>Billgrantia</taxon>
    </lineage>
</organism>
<evidence type="ECO:0008006" key="6">
    <source>
        <dbReference type="Google" id="ProtNLM"/>
    </source>
</evidence>
<dbReference type="SUPFAM" id="SSF82689">
    <property type="entry name" value="Mechanosensitive channel protein MscS (YggB), C-terminal domain"/>
    <property type="match status" value="1"/>
</dbReference>
<gene>
    <name evidence="4" type="ORF">HOP52_07335</name>
</gene>
<feature type="transmembrane region" description="Helical" evidence="2">
    <location>
        <begin position="309"/>
        <end position="331"/>
    </location>
</feature>